<name>A0A392Q8J9_9FABA</name>
<keyword evidence="1" id="KW-0812">Transmembrane</keyword>
<dbReference type="AlphaFoldDB" id="A0A392Q8J9"/>
<protein>
    <submittedName>
        <fullName evidence="2">Uncharacterized protein</fullName>
    </submittedName>
</protein>
<evidence type="ECO:0000256" key="1">
    <source>
        <dbReference type="SAM" id="Phobius"/>
    </source>
</evidence>
<accession>A0A392Q8J9</accession>
<dbReference type="EMBL" id="LXQA010117026">
    <property type="protein sequence ID" value="MCI19876.1"/>
    <property type="molecule type" value="Genomic_DNA"/>
</dbReference>
<evidence type="ECO:0000313" key="2">
    <source>
        <dbReference type="EMBL" id="MCI19876.1"/>
    </source>
</evidence>
<sequence>MAVTRNNGGGLQIPIMFLCYFILYRVAITSASKKEEGVRQIPCFALFTAGILYAKV</sequence>
<comment type="caution">
    <text evidence="2">The sequence shown here is derived from an EMBL/GenBank/DDBJ whole genome shotgun (WGS) entry which is preliminary data.</text>
</comment>
<keyword evidence="1" id="KW-1133">Transmembrane helix</keyword>
<proteinExistence type="predicted"/>
<evidence type="ECO:0000313" key="3">
    <source>
        <dbReference type="Proteomes" id="UP000265520"/>
    </source>
</evidence>
<dbReference type="Proteomes" id="UP000265520">
    <property type="component" value="Unassembled WGS sequence"/>
</dbReference>
<reference evidence="2 3" key="1">
    <citation type="journal article" date="2018" name="Front. Plant Sci.">
        <title>Red Clover (Trifolium pratense) and Zigzag Clover (T. medium) - A Picture of Genomic Similarities and Differences.</title>
        <authorList>
            <person name="Dluhosova J."/>
            <person name="Istvanek J."/>
            <person name="Nedelnik J."/>
            <person name="Repkova J."/>
        </authorList>
    </citation>
    <scope>NUCLEOTIDE SEQUENCE [LARGE SCALE GENOMIC DNA]</scope>
    <source>
        <strain evidence="3">cv. 10/8</strain>
        <tissue evidence="2">Leaf</tissue>
    </source>
</reference>
<keyword evidence="1" id="KW-0472">Membrane</keyword>
<feature type="transmembrane region" description="Helical" evidence="1">
    <location>
        <begin position="12"/>
        <end position="31"/>
    </location>
</feature>
<keyword evidence="3" id="KW-1185">Reference proteome</keyword>
<organism evidence="2 3">
    <name type="scientific">Trifolium medium</name>
    <dbReference type="NCBI Taxonomy" id="97028"/>
    <lineage>
        <taxon>Eukaryota</taxon>
        <taxon>Viridiplantae</taxon>
        <taxon>Streptophyta</taxon>
        <taxon>Embryophyta</taxon>
        <taxon>Tracheophyta</taxon>
        <taxon>Spermatophyta</taxon>
        <taxon>Magnoliopsida</taxon>
        <taxon>eudicotyledons</taxon>
        <taxon>Gunneridae</taxon>
        <taxon>Pentapetalae</taxon>
        <taxon>rosids</taxon>
        <taxon>fabids</taxon>
        <taxon>Fabales</taxon>
        <taxon>Fabaceae</taxon>
        <taxon>Papilionoideae</taxon>
        <taxon>50 kb inversion clade</taxon>
        <taxon>NPAAA clade</taxon>
        <taxon>Hologalegina</taxon>
        <taxon>IRL clade</taxon>
        <taxon>Trifolieae</taxon>
        <taxon>Trifolium</taxon>
    </lineage>
</organism>
<feature type="non-terminal residue" evidence="2">
    <location>
        <position position="56"/>
    </location>
</feature>